<dbReference type="GO" id="GO:0051538">
    <property type="term" value="F:3 iron, 4 sulfur cluster binding"/>
    <property type="evidence" value="ECO:0007669"/>
    <property type="project" value="UniProtKB-KW"/>
</dbReference>
<comment type="caution">
    <text evidence="19">The sequence shown here is derived from an EMBL/GenBank/DDBJ whole genome shotgun (WGS) entry which is preliminary data.</text>
</comment>
<dbReference type="Gene3D" id="2.160.20.60">
    <property type="entry name" value="Glutamate synthase, alpha subunit, C-terminal domain"/>
    <property type="match status" value="1"/>
</dbReference>
<keyword evidence="11" id="KW-0560">Oxidoreductase</keyword>
<evidence type="ECO:0000256" key="1">
    <source>
        <dbReference type="ARBA" id="ARBA00001917"/>
    </source>
</evidence>
<evidence type="ECO:0000256" key="13">
    <source>
        <dbReference type="ARBA" id="ARBA00023014"/>
    </source>
</evidence>
<evidence type="ECO:0000256" key="12">
    <source>
        <dbReference type="ARBA" id="ARBA00023004"/>
    </source>
</evidence>
<dbReference type="GO" id="GO:0046872">
    <property type="term" value="F:metal ion binding"/>
    <property type="evidence" value="ECO:0007669"/>
    <property type="project" value="UniProtKB-KW"/>
</dbReference>
<comment type="cofactor">
    <cofactor evidence="3">
        <name>FAD</name>
        <dbReference type="ChEBI" id="CHEBI:57692"/>
    </cofactor>
</comment>
<feature type="non-terminal residue" evidence="19">
    <location>
        <position position="1"/>
    </location>
</feature>
<dbReference type="InterPro" id="IPR002932">
    <property type="entry name" value="Glu_synthdom"/>
</dbReference>
<dbReference type="Proteomes" id="UP000442334">
    <property type="component" value="Unassembled WGS sequence"/>
</dbReference>
<evidence type="ECO:0000256" key="16">
    <source>
        <dbReference type="ARBA" id="ARBA00029440"/>
    </source>
</evidence>
<dbReference type="EMBL" id="WCUA01000024">
    <property type="protein sequence ID" value="KAB4182647.1"/>
    <property type="molecule type" value="Genomic_DNA"/>
</dbReference>
<evidence type="ECO:0000256" key="9">
    <source>
        <dbReference type="ARBA" id="ARBA00022827"/>
    </source>
</evidence>
<evidence type="ECO:0000256" key="11">
    <source>
        <dbReference type="ARBA" id="ARBA00023002"/>
    </source>
</evidence>
<comment type="pathway">
    <text evidence="16">Amino-acid biosynthesis.</text>
</comment>
<dbReference type="Pfam" id="PF01645">
    <property type="entry name" value="Glu_synthase"/>
    <property type="match status" value="1"/>
</dbReference>
<comment type="similarity">
    <text evidence="4">Belongs to the glutamate synthase family.</text>
</comment>
<gene>
    <name evidence="19" type="ORF">GAQ34_17325</name>
</gene>
<keyword evidence="10" id="KW-0315">Glutamine amidotransferase</keyword>
<dbReference type="InterPro" id="IPR051394">
    <property type="entry name" value="Glutamate_Synthase"/>
</dbReference>
<dbReference type="AlphaFoldDB" id="A0A7J5GYG8"/>
<evidence type="ECO:0000313" key="19">
    <source>
        <dbReference type="EMBL" id="KAB4182647.1"/>
    </source>
</evidence>
<evidence type="ECO:0000256" key="5">
    <source>
        <dbReference type="ARBA" id="ARBA00022605"/>
    </source>
</evidence>
<organism evidence="19 20">
    <name type="scientific">Bacteroides uniformis</name>
    <dbReference type="NCBI Taxonomy" id="820"/>
    <lineage>
        <taxon>Bacteria</taxon>
        <taxon>Pseudomonadati</taxon>
        <taxon>Bacteroidota</taxon>
        <taxon>Bacteroidia</taxon>
        <taxon>Bacteroidales</taxon>
        <taxon>Bacteroidaceae</taxon>
        <taxon>Bacteroides</taxon>
    </lineage>
</organism>
<dbReference type="InterPro" id="IPR036485">
    <property type="entry name" value="Glu_synth_asu_C_sf"/>
</dbReference>
<dbReference type="GO" id="GO:0015930">
    <property type="term" value="F:glutamate synthase activity"/>
    <property type="evidence" value="ECO:0007669"/>
    <property type="project" value="InterPro"/>
</dbReference>
<keyword evidence="14" id="KW-0314">Glutamate biosynthesis</keyword>
<dbReference type="RefSeq" id="WP_240058725.1">
    <property type="nucleotide sequence ID" value="NZ_WCUA01000024.1"/>
</dbReference>
<dbReference type="CDD" id="cd00982">
    <property type="entry name" value="gltB_C"/>
    <property type="match status" value="1"/>
</dbReference>
<evidence type="ECO:0000256" key="7">
    <source>
        <dbReference type="ARBA" id="ARBA00022643"/>
    </source>
</evidence>
<keyword evidence="5" id="KW-0028">Amino-acid biosynthesis</keyword>
<evidence type="ECO:0000256" key="14">
    <source>
        <dbReference type="ARBA" id="ARBA00023164"/>
    </source>
</evidence>
<dbReference type="SUPFAM" id="SSF69336">
    <property type="entry name" value="Alpha subunit of glutamate synthase, C-terminal domain"/>
    <property type="match status" value="1"/>
</dbReference>
<dbReference type="FunFam" id="2.160.20.60:FF:000001">
    <property type="entry name" value="Glutamate synthase, large subunit"/>
    <property type="match status" value="1"/>
</dbReference>
<keyword evidence="8" id="KW-0479">Metal-binding</keyword>
<keyword evidence="13" id="KW-0411">Iron-sulfur</keyword>
<proteinExistence type="inferred from homology"/>
<comment type="cofactor">
    <cofactor evidence="1">
        <name>FMN</name>
        <dbReference type="ChEBI" id="CHEBI:58210"/>
    </cofactor>
</comment>
<dbReference type="CDD" id="cd02808">
    <property type="entry name" value="GltS_FMN"/>
    <property type="match status" value="1"/>
</dbReference>
<feature type="domain" description="Glutamate synthase alpha subunit C-terminal" evidence="17">
    <location>
        <begin position="271"/>
        <end position="457"/>
    </location>
</feature>
<dbReference type="PANTHER" id="PTHR43100:SF1">
    <property type="entry name" value="GLUTAMATE SYNTHASE [NADPH] SMALL CHAIN"/>
    <property type="match status" value="1"/>
</dbReference>
<dbReference type="Pfam" id="PF01493">
    <property type="entry name" value="GXGXG"/>
    <property type="match status" value="1"/>
</dbReference>
<keyword evidence="7" id="KW-0288">FMN</keyword>
<evidence type="ECO:0000256" key="4">
    <source>
        <dbReference type="ARBA" id="ARBA00009716"/>
    </source>
</evidence>
<name>A0A7J5GYG8_BACUN</name>
<evidence type="ECO:0000259" key="17">
    <source>
        <dbReference type="Pfam" id="PF01493"/>
    </source>
</evidence>
<evidence type="ECO:0000313" key="20">
    <source>
        <dbReference type="Proteomes" id="UP000442334"/>
    </source>
</evidence>
<keyword evidence="12" id="KW-0408">Iron</keyword>
<feature type="domain" description="Glutamate synthase" evidence="18">
    <location>
        <begin position="2"/>
        <end position="193"/>
    </location>
</feature>
<evidence type="ECO:0000259" key="18">
    <source>
        <dbReference type="Pfam" id="PF01645"/>
    </source>
</evidence>
<keyword evidence="6" id="KW-0285">Flavoprotein</keyword>
<reference evidence="19 20" key="1">
    <citation type="journal article" date="2019" name="Nat. Med.">
        <title>A library of human gut bacterial isolates paired with longitudinal multiomics data enables mechanistic microbiome research.</title>
        <authorList>
            <person name="Poyet M."/>
            <person name="Groussin M."/>
            <person name="Gibbons S.M."/>
            <person name="Avila-Pacheco J."/>
            <person name="Jiang X."/>
            <person name="Kearney S.M."/>
            <person name="Perrotta A.R."/>
            <person name="Berdy B."/>
            <person name="Zhao S."/>
            <person name="Lieberman T.D."/>
            <person name="Swanson P.K."/>
            <person name="Smith M."/>
            <person name="Roesemann S."/>
            <person name="Alexander J.E."/>
            <person name="Rich S.A."/>
            <person name="Livny J."/>
            <person name="Vlamakis H."/>
            <person name="Clish C."/>
            <person name="Bullock K."/>
            <person name="Deik A."/>
            <person name="Scott J."/>
            <person name="Pierce K.A."/>
            <person name="Xavier R.J."/>
            <person name="Alm E.J."/>
        </authorList>
    </citation>
    <scope>NUCLEOTIDE SEQUENCE [LARGE SCALE GENOMIC DNA]</scope>
    <source>
        <strain evidence="19 20">BIOML-A21</strain>
    </source>
</reference>
<comment type="cofactor">
    <cofactor evidence="2">
        <name>[3Fe-4S] cluster</name>
        <dbReference type="ChEBI" id="CHEBI:21137"/>
    </cofactor>
</comment>
<protein>
    <submittedName>
        <fullName evidence="19">Glutamate synthase subunit alpha</fullName>
    </submittedName>
</protein>
<dbReference type="GO" id="GO:0006537">
    <property type="term" value="P:glutamate biosynthetic process"/>
    <property type="evidence" value="ECO:0007669"/>
    <property type="project" value="UniProtKB-KW"/>
</dbReference>
<keyword evidence="9" id="KW-0274">FAD</keyword>
<dbReference type="PANTHER" id="PTHR43100">
    <property type="entry name" value="GLUTAMATE SYNTHASE [NADPH] SMALL CHAIN"/>
    <property type="match status" value="1"/>
</dbReference>
<evidence type="ECO:0000256" key="6">
    <source>
        <dbReference type="ARBA" id="ARBA00022630"/>
    </source>
</evidence>
<dbReference type="Gene3D" id="3.20.20.70">
    <property type="entry name" value="Aldolase class I"/>
    <property type="match status" value="1"/>
</dbReference>
<dbReference type="InterPro" id="IPR013785">
    <property type="entry name" value="Aldolase_TIM"/>
</dbReference>
<dbReference type="InterPro" id="IPR002489">
    <property type="entry name" value="Glu_synth_asu_C"/>
</dbReference>
<evidence type="ECO:0000256" key="3">
    <source>
        <dbReference type="ARBA" id="ARBA00001974"/>
    </source>
</evidence>
<evidence type="ECO:0000256" key="2">
    <source>
        <dbReference type="ARBA" id="ARBA00001927"/>
    </source>
</evidence>
<evidence type="ECO:0000256" key="15">
    <source>
        <dbReference type="ARBA" id="ARBA00023291"/>
    </source>
</evidence>
<dbReference type="SUPFAM" id="SSF51395">
    <property type="entry name" value="FMN-linked oxidoreductases"/>
    <property type="match status" value="1"/>
</dbReference>
<sequence>ISLLSPPPHHDIYSIEDLAQLIFDLKNVNPRAKISVKLVAESGVGTIAAGVAKAKADLIVISGAEGGTGASPASSIRYAGISPELGLSETQQTLVLNGLRGQVMLQVDGQLKTGRDIILMAMLGAEEFGFATSALIVLGCVMMRKCHQNTCPVGVATQNEELRKRFRGRSEYLVNFFTFLAQEVREYLAEIGVERLDDIIGRTDLIVRKLDDGIRKHQLISFDKLLARVDNEAAIRHVTDQQHGIDHVKDVEMLHAAAEAVENQKEISLEYTIANTDRACGAMLSGVIAAKYGEKGLPEHTLNVKFKGSAGQSFGAFLVPGVNFKLEGEANDYLGKGLSGGRIAVLPPVRSNFEAEKNTIAGNTLLYGATSGEVYINGRAGERFAVRNSGATAVVEGVGDHCCEYMTGGRVVVLGQTGRNFAAGMSGGVAYVWNRDGNFDYFCNMEMVELSLIEEASYRKELHELIRQHYLYTGSKLARTMLDDWPRYADQFIQVVPIEYKKVLQEEQMQKLQQKIAEMQRDY</sequence>
<accession>A0A7J5GYG8</accession>
<evidence type="ECO:0000256" key="10">
    <source>
        <dbReference type="ARBA" id="ARBA00022962"/>
    </source>
</evidence>
<evidence type="ECO:0000256" key="8">
    <source>
        <dbReference type="ARBA" id="ARBA00022723"/>
    </source>
</evidence>
<keyword evidence="15" id="KW-0003">3Fe-4S</keyword>